<keyword evidence="3" id="KW-1185">Reference proteome</keyword>
<name>A0ABW1KJI2_9ACTN</name>
<accession>A0ABW1KJI2</accession>
<dbReference type="RefSeq" id="WP_377429227.1">
    <property type="nucleotide sequence ID" value="NZ_JBHSPR010000039.1"/>
</dbReference>
<evidence type="ECO:0000313" key="3">
    <source>
        <dbReference type="Proteomes" id="UP001596203"/>
    </source>
</evidence>
<dbReference type="Proteomes" id="UP001596203">
    <property type="component" value="Unassembled WGS sequence"/>
</dbReference>
<protein>
    <submittedName>
        <fullName evidence="2">Uncharacterized protein</fullName>
    </submittedName>
</protein>
<proteinExistence type="predicted"/>
<reference evidence="3" key="1">
    <citation type="journal article" date="2019" name="Int. J. Syst. Evol. Microbiol.">
        <title>The Global Catalogue of Microorganisms (GCM) 10K type strain sequencing project: providing services to taxonomists for standard genome sequencing and annotation.</title>
        <authorList>
            <consortium name="The Broad Institute Genomics Platform"/>
            <consortium name="The Broad Institute Genome Sequencing Center for Infectious Disease"/>
            <person name="Wu L."/>
            <person name="Ma J."/>
        </authorList>
    </citation>
    <scope>NUCLEOTIDE SEQUENCE [LARGE SCALE GENOMIC DNA]</scope>
    <source>
        <strain evidence="3">ZS-35-S2</strain>
    </source>
</reference>
<evidence type="ECO:0000256" key="1">
    <source>
        <dbReference type="SAM" id="MobiDB-lite"/>
    </source>
</evidence>
<dbReference type="EMBL" id="JBHSPR010000039">
    <property type="protein sequence ID" value="MFC6021252.1"/>
    <property type="molecule type" value="Genomic_DNA"/>
</dbReference>
<sequence length="81" mass="8447">MADRTPVDVILPCLDEADVSLPVLLGEDDRTGWWAIATDDVITADDDVRPGVAEPGVAEADPGRESYGRGPAVGGTRAGTR</sequence>
<organism evidence="2 3">
    <name type="scientific">Plantactinospora solaniradicis</name>
    <dbReference type="NCBI Taxonomy" id="1723736"/>
    <lineage>
        <taxon>Bacteria</taxon>
        <taxon>Bacillati</taxon>
        <taxon>Actinomycetota</taxon>
        <taxon>Actinomycetes</taxon>
        <taxon>Micromonosporales</taxon>
        <taxon>Micromonosporaceae</taxon>
        <taxon>Plantactinospora</taxon>
    </lineage>
</organism>
<evidence type="ECO:0000313" key="2">
    <source>
        <dbReference type="EMBL" id="MFC6021252.1"/>
    </source>
</evidence>
<comment type="caution">
    <text evidence="2">The sequence shown here is derived from an EMBL/GenBank/DDBJ whole genome shotgun (WGS) entry which is preliminary data.</text>
</comment>
<feature type="compositionally biased region" description="Gly residues" evidence="1">
    <location>
        <begin position="71"/>
        <end position="81"/>
    </location>
</feature>
<feature type="region of interest" description="Disordered" evidence="1">
    <location>
        <begin position="46"/>
        <end position="81"/>
    </location>
</feature>
<gene>
    <name evidence="2" type="ORF">ACFP2T_34395</name>
</gene>